<proteinExistence type="predicted"/>
<sequence>MSNFYTFYSSTPCVRDLDT</sequence>
<dbReference type="AlphaFoldDB" id="A0A0K2TZI7"/>
<protein>
    <submittedName>
        <fullName evidence="1">Uncharacterized protein</fullName>
    </submittedName>
</protein>
<name>A0A0K2TZI7_LEPSM</name>
<dbReference type="EMBL" id="HACA01014053">
    <property type="protein sequence ID" value="CDW31414.1"/>
    <property type="molecule type" value="Transcribed_RNA"/>
</dbReference>
<reference evidence="1" key="1">
    <citation type="submission" date="2014-05" db="EMBL/GenBank/DDBJ databases">
        <authorList>
            <person name="Chronopoulou M."/>
        </authorList>
    </citation>
    <scope>NUCLEOTIDE SEQUENCE</scope>
    <source>
        <tissue evidence="1">Whole organism</tissue>
    </source>
</reference>
<accession>A0A0K2TZI7</accession>
<evidence type="ECO:0000313" key="1">
    <source>
        <dbReference type="EMBL" id="CDW31414.1"/>
    </source>
</evidence>
<organism evidence="1">
    <name type="scientific">Lepeophtheirus salmonis</name>
    <name type="common">Salmon louse</name>
    <name type="synonym">Caligus salmonis</name>
    <dbReference type="NCBI Taxonomy" id="72036"/>
    <lineage>
        <taxon>Eukaryota</taxon>
        <taxon>Metazoa</taxon>
        <taxon>Ecdysozoa</taxon>
        <taxon>Arthropoda</taxon>
        <taxon>Crustacea</taxon>
        <taxon>Multicrustacea</taxon>
        <taxon>Hexanauplia</taxon>
        <taxon>Copepoda</taxon>
        <taxon>Siphonostomatoida</taxon>
        <taxon>Caligidae</taxon>
        <taxon>Lepeophtheirus</taxon>
    </lineage>
</organism>